<protein>
    <submittedName>
        <fullName evidence="1">Uncharacterized protein</fullName>
    </submittedName>
</protein>
<dbReference type="RefSeq" id="WP_353649223.1">
    <property type="nucleotide sequence ID" value="NZ_CP159218.1"/>
</dbReference>
<dbReference type="AlphaFoldDB" id="A0AAU8DRX8"/>
<evidence type="ECO:0000313" key="1">
    <source>
        <dbReference type="EMBL" id="XCG63608.1"/>
    </source>
</evidence>
<organism evidence="1">
    <name type="scientific">Nakamurella sp. A5-74</name>
    <dbReference type="NCBI Taxonomy" id="3158264"/>
    <lineage>
        <taxon>Bacteria</taxon>
        <taxon>Bacillati</taxon>
        <taxon>Actinomycetota</taxon>
        <taxon>Actinomycetes</taxon>
        <taxon>Nakamurellales</taxon>
        <taxon>Nakamurellaceae</taxon>
        <taxon>Nakamurella</taxon>
    </lineage>
</organism>
<reference evidence="1" key="1">
    <citation type="submission" date="2024-05" db="EMBL/GenBank/DDBJ databases">
        <authorList>
            <person name="Cai S.Y."/>
            <person name="Jin L.M."/>
            <person name="Li H.R."/>
        </authorList>
    </citation>
    <scope>NUCLEOTIDE SEQUENCE</scope>
    <source>
        <strain evidence="1">A5-74</strain>
    </source>
</reference>
<gene>
    <name evidence="1" type="ORF">ABLG96_20875</name>
</gene>
<accession>A0AAU8DRX8</accession>
<proteinExistence type="predicted"/>
<sequence>MLDTFTVGDQQRLADGESVIIGRGLAPFVAYTRATYEQRGLRRRIGQELATVNRDLALARAKVVDDADYERMISVSGGPMEMQK</sequence>
<dbReference type="EMBL" id="CP159218">
    <property type="protein sequence ID" value="XCG63608.1"/>
    <property type="molecule type" value="Genomic_DNA"/>
</dbReference>
<name>A0AAU8DRX8_9ACTN</name>